<protein>
    <submittedName>
        <fullName evidence="2">Uncharacterized protein</fullName>
    </submittedName>
</protein>
<dbReference type="EMBL" id="CM026426">
    <property type="protein sequence ID" value="KAG0572167.1"/>
    <property type="molecule type" value="Genomic_DNA"/>
</dbReference>
<keyword evidence="3" id="KW-1185">Reference proteome</keyword>
<sequence length="118" mass="12860">MLGTQHTLSSWTLGFLLVAYDVVINSPTAALKPSPSALWRILLAMPLAASQSRIFQTPRQSLLIPSSLVTNSANYISHKPRILCTRLTFTNSLRNTKINGPSLRCNDSSSPSLPNPGR</sequence>
<feature type="signal peptide" evidence="1">
    <location>
        <begin position="1"/>
        <end position="30"/>
    </location>
</feature>
<comment type="caution">
    <text evidence="2">The sequence shown here is derived from an EMBL/GenBank/DDBJ whole genome shotgun (WGS) entry which is preliminary data.</text>
</comment>
<feature type="chain" id="PRO_5035720051" evidence="1">
    <location>
        <begin position="31"/>
        <end position="118"/>
    </location>
</feature>
<dbReference type="AlphaFoldDB" id="A0A8T0HMX6"/>
<evidence type="ECO:0000256" key="1">
    <source>
        <dbReference type="SAM" id="SignalP"/>
    </source>
</evidence>
<proteinExistence type="predicted"/>
<evidence type="ECO:0000313" key="3">
    <source>
        <dbReference type="Proteomes" id="UP000822688"/>
    </source>
</evidence>
<organism evidence="2 3">
    <name type="scientific">Ceratodon purpureus</name>
    <name type="common">Fire moss</name>
    <name type="synonym">Dicranum purpureum</name>
    <dbReference type="NCBI Taxonomy" id="3225"/>
    <lineage>
        <taxon>Eukaryota</taxon>
        <taxon>Viridiplantae</taxon>
        <taxon>Streptophyta</taxon>
        <taxon>Embryophyta</taxon>
        <taxon>Bryophyta</taxon>
        <taxon>Bryophytina</taxon>
        <taxon>Bryopsida</taxon>
        <taxon>Dicranidae</taxon>
        <taxon>Pseudoditrichales</taxon>
        <taxon>Ditrichaceae</taxon>
        <taxon>Ceratodon</taxon>
    </lineage>
</organism>
<keyword evidence="1" id="KW-0732">Signal</keyword>
<dbReference type="Proteomes" id="UP000822688">
    <property type="component" value="Chromosome V"/>
</dbReference>
<reference evidence="2" key="1">
    <citation type="submission" date="2020-06" db="EMBL/GenBank/DDBJ databases">
        <title>WGS assembly of Ceratodon purpureus strain R40.</title>
        <authorList>
            <person name="Carey S.B."/>
            <person name="Jenkins J."/>
            <person name="Shu S."/>
            <person name="Lovell J.T."/>
            <person name="Sreedasyam A."/>
            <person name="Maumus F."/>
            <person name="Tiley G.P."/>
            <person name="Fernandez-Pozo N."/>
            <person name="Barry K."/>
            <person name="Chen C."/>
            <person name="Wang M."/>
            <person name="Lipzen A."/>
            <person name="Daum C."/>
            <person name="Saski C.A."/>
            <person name="Payton A.C."/>
            <person name="Mcbreen J.C."/>
            <person name="Conrad R.E."/>
            <person name="Kollar L.M."/>
            <person name="Olsson S."/>
            <person name="Huttunen S."/>
            <person name="Landis J.B."/>
            <person name="Wickett N.J."/>
            <person name="Johnson M.G."/>
            <person name="Rensing S.A."/>
            <person name="Grimwood J."/>
            <person name="Schmutz J."/>
            <person name="Mcdaniel S.F."/>
        </authorList>
    </citation>
    <scope>NUCLEOTIDE SEQUENCE</scope>
    <source>
        <strain evidence="2">R40</strain>
    </source>
</reference>
<accession>A0A8T0HMX6</accession>
<gene>
    <name evidence="2" type="ORF">KC19_VG073900</name>
</gene>
<evidence type="ECO:0000313" key="2">
    <source>
        <dbReference type="EMBL" id="KAG0572167.1"/>
    </source>
</evidence>
<name>A0A8T0HMX6_CERPU</name>